<dbReference type="GO" id="GO:0009117">
    <property type="term" value="P:nucleotide metabolic process"/>
    <property type="evidence" value="ECO:0007669"/>
    <property type="project" value="UniProtKB-KW"/>
</dbReference>
<evidence type="ECO:0000256" key="2">
    <source>
        <dbReference type="ARBA" id="ARBA00008023"/>
    </source>
</evidence>
<keyword evidence="5" id="KW-0547">Nucleotide-binding</keyword>
<dbReference type="GO" id="GO:0046872">
    <property type="term" value="F:metal ion binding"/>
    <property type="evidence" value="ECO:0007669"/>
    <property type="project" value="UniProtKB-KW"/>
</dbReference>
<evidence type="ECO:0000256" key="15">
    <source>
        <dbReference type="ARBA" id="ARBA00083186"/>
    </source>
</evidence>
<gene>
    <name evidence="17" type="ORF">ASZ90_018095</name>
</gene>
<dbReference type="GO" id="GO:0036220">
    <property type="term" value="F:ITP diphosphatase activity"/>
    <property type="evidence" value="ECO:0007669"/>
    <property type="project" value="UniProtKB-EC"/>
</dbReference>
<comment type="cofactor">
    <cofactor evidence="1">
        <name>Mg(2+)</name>
        <dbReference type="ChEBI" id="CHEBI:18420"/>
    </cofactor>
</comment>
<evidence type="ECO:0000256" key="7">
    <source>
        <dbReference type="ARBA" id="ARBA00022842"/>
    </source>
</evidence>
<dbReference type="GO" id="GO:0005829">
    <property type="term" value="C:cytosol"/>
    <property type="evidence" value="ECO:0007669"/>
    <property type="project" value="TreeGrafter"/>
</dbReference>
<dbReference type="InterPro" id="IPR029001">
    <property type="entry name" value="ITPase-like_fam"/>
</dbReference>
<dbReference type="GO" id="GO:0017111">
    <property type="term" value="F:ribonucleoside triphosphate phosphatase activity"/>
    <property type="evidence" value="ECO:0007669"/>
    <property type="project" value="InterPro"/>
</dbReference>
<dbReference type="InterPro" id="IPR002637">
    <property type="entry name" value="RdgB/HAM1"/>
</dbReference>
<dbReference type="GO" id="GO:0000166">
    <property type="term" value="F:nucleotide binding"/>
    <property type="evidence" value="ECO:0007669"/>
    <property type="project" value="UniProtKB-KW"/>
</dbReference>
<dbReference type="Pfam" id="PF01725">
    <property type="entry name" value="Ham1p_like"/>
    <property type="match status" value="1"/>
</dbReference>
<evidence type="ECO:0000256" key="4">
    <source>
        <dbReference type="ARBA" id="ARBA00022723"/>
    </source>
</evidence>
<dbReference type="NCBIfam" id="NF011397">
    <property type="entry name" value="PRK14822.1"/>
    <property type="match status" value="1"/>
</dbReference>
<keyword evidence="6 17" id="KW-0378">Hydrolase</keyword>
<dbReference type="GO" id="GO:0035870">
    <property type="term" value="F:dITP diphosphatase activity"/>
    <property type="evidence" value="ECO:0007669"/>
    <property type="project" value="RHEA"/>
</dbReference>
<protein>
    <recommendedName>
        <fullName evidence="12">dITP/XTP pyrophosphatase</fullName>
        <ecNumber evidence="11">3.6.1.66</ecNumber>
    </recommendedName>
    <alternativeName>
        <fullName evidence="13">Non-canonical purine NTP pyrophosphatase</fullName>
    </alternativeName>
    <alternativeName>
        <fullName evidence="14">Non-standard purine NTP pyrophosphatase</fullName>
    </alternativeName>
    <alternativeName>
        <fullName evidence="16">Nucleoside-triphosphate diphosphatase</fullName>
    </alternativeName>
    <alternativeName>
        <fullName evidence="15">Nucleoside-triphosphate pyrophosphatase</fullName>
    </alternativeName>
</protein>
<dbReference type="NCBIfam" id="TIGR00042">
    <property type="entry name" value="RdgB/HAM1 family non-canonical purine NTP pyrophosphatase"/>
    <property type="match status" value="1"/>
</dbReference>
<evidence type="ECO:0000256" key="12">
    <source>
        <dbReference type="ARBA" id="ARBA00071289"/>
    </source>
</evidence>
<accession>A0A0W8E778</accession>
<keyword evidence="7" id="KW-0460">Magnesium</keyword>
<sequence>MSSGILLATRNIKKKIELQQLLEESNIKILTLDDIKDMPEVVEDGLSFAENAIKKARETAAISGYPCLADDSGLVVDALGGEPGVFSARFAGDDADDEKNNEKLLEMMQNVGPDQRTARFICVIAVSSPDGEVETVSGVCEGRIAFKPDGVGGFGYDPLFVPQGYDQTFAELSPQIKNSISHRGRALEKCKPLLMKYLDS</sequence>
<comment type="similarity">
    <text evidence="2">Belongs to the HAM1 NTPase family.</text>
</comment>
<dbReference type="Gene3D" id="3.90.950.10">
    <property type="match status" value="1"/>
</dbReference>
<dbReference type="PANTHER" id="PTHR11067:SF9">
    <property type="entry name" value="INOSINE TRIPHOSPHATE PYROPHOSPHATASE"/>
    <property type="match status" value="1"/>
</dbReference>
<dbReference type="HAMAP" id="MF_01405">
    <property type="entry name" value="Non_canon_purine_NTPase"/>
    <property type="match status" value="1"/>
</dbReference>
<dbReference type="EMBL" id="LNQE01001846">
    <property type="protein sequence ID" value="KUG04504.1"/>
    <property type="molecule type" value="Genomic_DNA"/>
</dbReference>
<evidence type="ECO:0000256" key="8">
    <source>
        <dbReference type="ARBA" id="ARBA00023080"/>
    </source>
</evidence>
<dbReference type="FunFam" id="3.90.950.10:FF:000001">
    <property type="entry name" value="dITP/XTP pyrophosphatase"/>
    <property type="match status" value="1"/>
</dbReference>
<dbReference type="GO" id="GO:0009146">
    <property type="term" value="P:purine nucleoside triphosphate catabolic process"/>
    <property type="evidence" value="ECO:0007669"/>
    <property type="project" value="UniProtKB-ARBA"/>
</dbReference>
<dbReference type="EC" id="3.6.1.66" evidence="11"/>
<evidence type="ECO:0000256" key="11">
    <source>
        <dbReference type="ARBA" id="ARBA00066468"/>
    </source>
</evidence>
<evidence type="ECO:0000313" key="17">
    <source>
        <dbReference type="EMBL" id="KUG04504.1"/>
    </source>
</evidence>
<evidence type="ECO:0000256" key="5">
    <source>
        <dbReference type="ARBA" id="ARBA00022741"/>
    </source>
</evidence>
<dbReference type="CDD" id="cd00515">
    <property type="entry name" value="HAM1"/>
    <property type="match status" value="1"/>
</dbReference>
<dbReference type="AlphaFoldDB" id="A0A0W8E778"/>
<dbReference type="InterPro" id="IPR020922">
    <property type="entry name" value="dITP/XTP_pyrophosphatase"/>
</dbReference>
<evidence type="ECO:0000256" key="16">
    <source>
        <dbReference type="ARBA" id="ARBA00083635"/>
    </source>
</evidence>
<comment type="caution">
    <text evidence="17">The sequence shown here is derived from an EMBL/GenBank/DDBJ whole genome shotgun (WGS) entry which is preliminary data.</text>
</comment>
<reference evidence="17" key="1">
    <citation type="journal article" date="2015" name="Proc. Natl. Acad. Sci. U.S.A.">
        <title>Networks of energetic and metabolic interactions define dynamics in microbial communities.</title>
        <authorList>
            <person name="Embree M."/>
            <person name="Liu J.K."/>
            <person name="Al-Bassam M.M."/>
            <person name="Zengler K."/>
        </authorList>
    </citation>
    <scope>NUCLEOTIDE SEQUENCE</scope>
</reference>
<comment type="catalytic activity">
    <reaction evidence="10">
        <text>XTP + H2O = XMP + diphosphate + H(+)</text>
        <dbReference type="Rhea" id="RHEA:28610"/>
        <dbReference type="ChEBI" id="CHEBI:15377"/>
        <dbReference type="ChEBI" id="CHEBI:15378"/>
        <dbReference type="ChEBI" id="CHEBI:33019"/>
        <dbReference type="ChEBI" id="CHEBI:57464"/>
        <dbReference type="ChEBI" id="CHEBI:61314"/>
        <dbReference type="EC" id="3.6.1.66"/>
    </reaction>
</comment>
<evidence type="ECO:0000256" key="3">
    <source>
        <dbReference type="ARBA" id="ARBA00011738"/>
    </source>
</evidence>
<evidence type="ECO:0000256" key="13">
    <source>
        <dbReference type="ARBA" id="ARBA00075987"/>
    </source>
</evidence>
<dbReference type="PANTHER" id="PTHR11067">
    <property type="entry name" value="INOSINE TRIPHOSPHATE PYROPHOSPHATASE/HAM1 PROTEIN"/>
    <property type="match status" value="1"/>
</dbReference>
<evidence type="ECO:0000256" key="9">
    <source>
        <dbReference type="ARBA" id="ARBA00051875"/>
    </source>
</evidence>
<dbReference type="GO" id="GO:0036222">
    <property type="term" value="F:XTP diphosphatase activity"/>
    <property type="evidence" value="ECO:0007669"/>
    <property type="project" value="UniProtKB-ARBA"/>
</dbReference>
<comment type="catalytic activity">
    <reaction evidence="9">
        <text>dITP + H2O = dIMP + diphosphate + H(+)</text>
        <dbReference type="Rhea" id="RHEA:28342"/>
        <dbReference type="ChEBI" id="CHEBI:15377"/>
        <dbReference type="ChEBI" id="CHEBI:15378"/>
        <dbReference type="ChEBI" id="CHEBI:33019"/>
        <dbReference type="ChEBI" id="CHEBI:61194"/>
        <dbReference type="ChEBI" id="CHEBI:61382"/>
        <dbReference type="EC" id="3.6.1.66"/>
    </reaction>
</comment>
<dbReference type="SUPFAM" id="SSF52972">
    <property type="entry name" value="ITPase-like"/>
    <property type="match status" value="1"/>
</dbReference>
<name>A0A0W8E778_9ZZZZ</name>
<evidence type="ECO:0000256" key="6">
    <source>
        <dbReference type="ARBA" id="ARBA00022801"/>
    </source>
</evidence>
<evidence type="ECO:0000256" key="14">
    <source>
        <dbReference type="ARBA" id="ARBA00078805"/>
    </source>
</evidence>
<organism evidence="17">
    <name type="scientific">hydrocarbon metagenome</name>
    <dbReference type="NCBI Taxonomy" id="938273"/>
    <lineage>
        <taxon>unclassified sequences</taxon>
        <taxon>metagenomes</taxon>
        <taxon>ecological metagenomes</taxon>
    </lineage>
</organism>
<evidence type="ECO:0000256" key="10">
    <source>
        <dbReference type="ARBA" id="ARBA00052017"/>
    </source>
</evidence>
<keyword evidence="4" id="KW-0479">Metal-binding</keyword>
<keyword evidence="8" id="KW-0546">Nucleotide metabolism</keyword>
<comment type="subunit">
    <text evidence="3">Homodimer.</text>
</comment>
<proteinExistence type="inferred from homology"/>
<evidence type="ECO:0000256" key="1">
    <source>
        <dbReference type="ARBA" id="ARBA00001946"/>
    </source>
</evidence>